<gene>
    <name evidence="1" type="ORF">JYU29_06755</name>
</gene>
<accession>A0ABS5RTK1</accession>
<evidence type="ECO:0000313" key="1">
    <source>
        <dbReference type="EMBL" id="MBS9720381.1"/>
    </source>
</evidence>
<protein>
    <submittedName>
        <fullName evidence="1">YdeI/OmpD-associated family protein</fullName>
    </submittedName>
</protein>
<evidence type="ECO:0000313" key="2">
    <source>
        <dbReference type="Proteomes" id="UP001297272"/>
    </source>
</evidence>
<dbReference type="EMBL" id="JAFMNX010000001">
    <property type="protein sequence ID" value="MBS9720381.1"/>
    <property type="molecule type" value="Genomic_DNA"/>
</dbReference>
<sequence>MPKISVDPSKVQTFANASSFNDWLALHHDSEDEIWIKIHKVKSGLTTITPAQAVDVVLCWGWIDAIRKSHDDVSFLQRYTPRGPRSVWSKINVDNVARLIAEGRMTEHGLHHVESAKADGRWERAYASGKDLKIPHDLQQAIEQDEAAHAMLAVLTEQNRFALAFRMHTIKTPAARARNIERYVAMLARGETIYPQRKR</sequence>
<proteinExistence type="predicted"/>
<keyword evidence="2" id="KW-1185">Reference proteome</keyword>
<dbReference type="RefSeq" id="WP_213983911.1">
    <property type="nucleotide sequence ID" value="NZ_JAFMNX010000001.1"/>
</dbReference>
<organism evidence="1 2">
    <name type="scientific">Tianweitania aestuarii</name>
    <dbReference type="NCBI Taxonomy" id="2814886"/>
    <lineage>
        <taxon>Bacteria</taxon>
        <taxon>Pseudomonadati</taxon>
        <taxon>Pseudomonadota</taxon>
        <taxon>Alphaproteobacteria</taxon>
        <taxon>Hyphomicrobiales</taxon>
        <taxon>Phyllobacteriaceae</taxon>
        <taxon>Tianweitania</taxon>
    </lineage>
</organism>
<dbReference type="Proteomes" id="UP001297272">
    <property type="component" value="Unassembled WGS sequence"/>
</dbReference>
<comment type="caution">
    <text evidence="1">The sequence shown here is derived from an EMBL/GenBank/DDBJ whole genome shotgun (WGS) entry which is preliminary data.</text>
</comment>
<name>A0ABS5RTK1_9HYPH</name>
<reference evidence="1 2" key="1">
    <citation type="submission" date="2021-03" db="EMBL/GenBank/DDBJ databases">
        <title>Tianweitania aestuarii sp. nov., isolated from a tidal flat.</title>
        <authorList>
            <person name="Park S."/>
            <person name="Yoon J.-H."/>
        </authorList>
    </citation>
    <scope>NUCLEOTIDE SEQUENCE [LARGE SCALE GENOMIC DNA]</scope>
    <source>
        <strain evidence="1 2">BSSL-BM11</strain>
    </source>
</reference>
<dbReference type="Pfam" id="PF13376">
    <property type="entry name" value="OmdA"/>
    <property type="match status" value="1"/>
</dbReference>